<protein>
    <submittedName>
        <fullName evidence="9">Coenzyme F420-dependent N5,N10-methylene tetrahydromethanopterin reductase</fullName>
    </submittedName>
</protein>
<dbReference type="PIRSF" id="PIRSF000337">
    <property type="entry name" value="NTA_MOA"/>
    <property type="match status" value="1"/>
</dbReference>
<evidence type="ECO:0000313" key="10">
    <source>
        <dbReference type="Proteomes" id="UP000009877"/>
    </source>
</evidence>
<dbReference type="Proteomes" id="UP000009877">
    <property type="component" value="Unassembled WGS sequence"/>
</dbReference>
<evidence type="ECO:0000256" key="1">
    <source>
        <dbReference type="ARBA" id="ARBA00022630"/>
    </source>
</evidence>
<evidence type="ECO:0000256" key="2">
    <source>
        <dbReference type="ARBA" id="ARBA00022643"/>
    </source>
</evidence>
<evidence type="ECO:0000256" key="4">
    <source>
        <dbReference type="ARBA" id="ARBA00023033"/>
    </source>
</evidence>
<evidence type="ECO:0000313" key="9">
    <source>
        <dbReference type="EMBL" id="EME35738.1"/>
    </source>
</evidence>
<name>M2XSD9_9MICC</name>
<dbReference type="InterPro" id="IPR011251">
    <property type="entry name" value="Luciferase-like_dom"/>
</dbReference>
<feature type="binding site" evidence="6">
    <location>
        <position position="153"/>
    </location>
    <ligand>
        <name>FMN</name>
        <dbReference type="ChEBI" id="CHEBI:58210"/>
    </ligand>
</feature>
<dbReference type="AlphaFoldDB" id="M2XSD9"/>
<dbReference type="InterPro" id="IPR036661">
    <property type="entry name" value="Luciferase-like_sf"/>
</dbReference>
<evidence type="ECO:0000256" key="5">
    <source>
        <dbReference type="ARBA" id="ARBA00033748"/>
    </source>
</evidence>
<keyword evidence="10" id="KW-1185">Reference proteome</keyword>
<dbReference type="GO" id="GO:0016705">
    <property type="term" value="F:oxidoreductase activity, acting on paired donors, with incorporation or reduction of molecular oxygen"/>
    <property type="evidence" value="ECO:0007669"/>
    <property type="project" value="InterPro"/>
</dbReference>
<comment type="similarity">
    <text evidence="5">Belongs to the NtaA/SnaA/DszA monooxygenase family.</text>
</comment>
<dbReference type="PANTHER" id="PTHR30011:SF16">
    <property type="entry name" value="C2H2 FINGER DOMAIN TRANSCRIPTION FACTOR (EUROFUNG)-RELATED"/>
    <property type="match status" value="1"/>
</dbReference>
<dbReference type="SUPFAM" id="SSF51679">
    <property type="entry name" value="Bacterial luciferase-like"/>
    <property type="match status" value="1"/>
</dbReference>
<keyword evidence="3" id="KW-0560">Oxidoreductase</keyword>
<evidence type="ECO:0000256" key="7">
    <source>
        <dbReference type="SAM" id="MobiDB-lite"/>
    </source>
</evidence>
<feature type="binding site" evidence="6">
    <location>
        <position position="57"/>
    </location>
    <ligand>
        <name>FMN</name>
        <dbReference type="ChEBI" id="CHEBI:58210"/>
    </ligand>
</feature>
<keyword evidence="1 6" id="KW-0285">Flavoprotein</keyword>
<keyword evidence="2 6" id="KW-0288">FMN</keyword>
<dbReference type="Pfam" id="PF00296">
    <property type="entry name" value="Bac_luciferase"/>
    <property type="match status" value="1"/>
</dbReference>
<keyword evidence="4" id="KW-0503">Monooxygenase</keyword>
<reference evidence="9 10" key="1">
    <citation type="journal article" date="2014" name="Genome Announc.">
        <title>Draft Genome Sequence of Kocuria palustris PEL.</title>
        <authorList>
            <person name="Sharma G."/>
            <person name="Khatri I."/>
            <person name="Subramanian S."/>
        </authorList>
    </citation>
    <scope>NUCLEOTIDE SEQUENCE [LARGE SCALE GENOMIC DNA]</scope>
    <source>
        <strain evidence="9 10">PEL</strain>
    </source>
</reference>
<evidence type="ECO:0000256" key="3">
    <source>
        <dbReference type="ARBA" id="ARBA00023002"/>
    </source>
</evidence>
<dbReference type="InterPro" id="IPR051260">
    <property type="entry name" value="Diverse_substr_monoxygenases"/>
</dbReference>
<dbReference type="GO" id="GO:0004497">
    <property type="term" value="F:monooxygenase activity"/>
    <property type="evidence" value="ECO:0007669"/>
    <property type="project" value="UniProtKB-KW"/>
</dbReference>
<gene>
    <name evidence="9" type="ORF">C884_01371</name>
</gene>
<sequence>MWLMILAALDMMVPTHQSTGLWRYPRAQPEQYRDLRFWTAHAQMLERAGFDVLFLADAAGVYDVFDGSGRTAIRSGMQYPALDPLTAVSALAAATTTLGFGVTASVSYEQPYLLARRFASLDHLTDGRIGWNIVTGYQESAMRNLGAGGQLPHDARYDRADEFMDVVCALWEGTFEPGALRADAESGIYLDPDLVHGAGHEGEHFSVPGPALVAPGPQRTPYLFQAGSSPRGMAFAARHAEAMFFSGTSTASVRRLTDAARAGLEREGRGADAAHMLMSITVIADSTDAEAAERAASYAQFADRQAALALFAGWTGLDLAPFAPQTPLAQAVAQLTGDGAIEGNRSALQSFLELDPDRDWTVGEVAAHMCLGARGPVVIGSGATVAEELERWMAEAGVDGFNIDYGLRDVDMTAFAEHVSPELRRRGHLPGGARPGSTLRGRLTGADHLPSTHPGAAFRR</sequence>
<feature type="binding site" evidence="6">
    <location>
        <position position="229"/>
    </location>
    <ligand>
        <name>FMN</name>
        <dbReference type="ChEBI" id="CHEBI:58210"/>
    </ligand>
</feature>
<dbReference type="Gene3D" id="3.20.20.30">
    <property type="entry name" value="Luciferase-like domain"/>
    <property type="match status" value="1"/>
</dbReference>
<dbReference type="NCBIfam" id="TIGR03860">
    <property type="entry name" value="FMN_nitrolo"/>
    <property type="match status" value="1"/>
</dbReference>
<accession>M2XSD9</accession>
<proteinExistence type="inferred from homology"/>
<feature type="binding site" evidence="6">
    <location>
        <position position="103"/>
    </location>
    <ligand>
        <name>FMN</name>
        <dbReference type="ChEBI" id="CHEBI:58210"/>
    </ligand>
</feature>
<dbReference type="STRING" id="71999.KPaMU14_02255"/>
<dbReference type="InterPro" id="IPR016215">
    <property type="entry name" value="NTA_MOA"/>
</dbReference>
<dbReference type="EMBL" id="ANHZ02000023">
    <property type="protein sequence ID" value="EME35738.1"/>
    <property type="molecule type" value="Genomic_DNA"/>
</dbReference>
<dbReference type="PANTHER" id="PTHR30011">
    <property type="entry name" value="ALKANESULFONATE MONOOXYGENASE-RELATED"/>
    <property type="match status" value="1"/>
</dbReference>
<feature type="domain" description="Luciferase-like" evidence="8">
    <location>
        <begin position="28"/>
        <end position="399"/>
    </location>
</feature>
<comment type="caution">
    <text evidence="9">The sequence shown here is derived from an EMBL/GenBank/DDBJ whole genome shotgun (WGS) entry which is preliminary data.</text>
</comment>
<feature type="binding site" evidence="6">
    <location>
        <position position="157"/>
    </location>
    <ligand>
        <name>FMN</name>
        <dbReference type="ChEBI" id="CHEBI:58210"/>
    </ligand>
</feature>
<evidence type="ECO:0000259" key="8">
    <source>
        <dbReference type="Pfam" id="PF00296"/>
    </source>
</evidence>
<evidence type="ECO:0000256" key="6">
    <source>
        <dbReference type="PIRSR" id="PIRSR000337-1"/>
    </source>
</evidence>
<feature type="binding site" evidence="6">
    <location>
        <position position="228"/>
    </location>
    <ligand>
        <name>FMN</name>
        <dbReference type="ChEBI" id="CHEBI:58210"/>
    </ligand>
</feature>
<feature type="region of interest" description="Disordered" evidence="7">
    <location>
        <begin position="423"/>
        <end position="460"/>
    </location>
</feature>
<organism evidence="9 10">
    <name type="scientific">Kocuria palustris PEL</name>
    <dbReference type="NCBI Taxonomy" id="1236550"/>
    <lineage>
        <taxon>Bacteria</taxon>
        <taxon>Bacillati</taxon>
        <taxon>Actinomycetota</taxon>
        <taxon>Actinomycetes</taxon>
        <taxon>Micrococcales</taxon>
        <taxon>Micrococcaceae</taxon>
        <taxon>Kocuria</taxon>
    </lineage>
</organism>